<dbReference type="Proteomes" id="UP001558353">
    <property type="component" value="Unassembled WGS sequence"/>
</dbReference>
<dbReference type="Gene3D" id="3.40.50.150">
    <property type="entry name" value="Vaccinia Virus protein VP39"/>
    <property type="match status" value="1"/>
</dbReference>
<evidence type="ECO:0000313" key="1">
    <source>
        <dbReference type="EMBL" id="MEX3529267.1"/>
    </source>
</evidence>
<dbReference type="CDD" id="cd02440">
    <property type="entry name" value="AdoMet_MTases"/>
    <property type="match status" value="1"/>
</dbReference>
<proteinExistence type="predicted"/>
<dbReference type="EMBL" id="JAYWMA010000010">
    <property type="protein sequence ID" value="MEX3529267.1"/>
    <property type="molecule type" value="Genomic_DNA"/>
</dbReference>
<protein>
    <submittedName>
        <fullName evidence="2">Methyltransferase domain-containing protein</fullName>
    </submittedName>
    <submittedName>
        <fullName evidence="1">SAM-dependent methyltransferase</fullName>
    </submittedName>
</protein>
<evidence type="ECO:0000313" key="3">
    <source>
        <dbReference type="Proteomes" id="UP000589552"/>
    </source>
</evidence>
<dbReference type="AlphaFoldDB" id="A0A0M2X890"/>
<dbReference type="GO" id="GO:0032259">
    <property type="term" value="P:methylation"/>
    <property type="evidence" value="ECO:0007669"/>
    <property type="project" value="UniProtKB-KW"/>
</dbReference>
<dbReference type="GeneID" id="95322056"/>
<dbReference type="SUPFAM" id="SSF53335">
    <property type="entry name" value="S-adenosyl-L-methionine-dependent methyltransferases"/>
    <property type="match status" value="1"/>
</dbReference>
<reference evidence="2 3" key="1">
    <citation type="submission" date="2020-04" db="EMBL/GenBank/DDBJ databases">
        <authorList>
            <person name="Hitch T.C.A."/>
            <person name="Wylensek D."/>
            <person name="Clavel T."/>
        </authorList>
    </citation>
    <scope>NUCLEOTIDE SEQUENCE [LARGE SCALE GENOMIC DNA]</scope>
    <source>
        <strain evidence="2 3">BL-383-APC-2I</strain>
    </source>
</reference>
<dbReference type="OrthoDB" id="116799at2"/>
<gene>
    <name evidence="2" type="ORF">HF852_04510</name>
    <name evidence="1" type="ORF">VVR64_09395</name>
</gene>
<organism evidence="2 3">
    <name type="scientific">Corynebacterium xerosis</name>
    <dbReference type="NCBI Taxonomy" id="1725"/>
    <lineage>
        <taxon>Bacteria</taxon>
        <taxon>Bacillati</taxon>
        <taxon>Actinomycetota</taxon>
        <taxon>Actinomycetes</taxon>
        <taxon>Mycobacteriales</taxon>
        <taxon>Corynebacteriaceae</taxon>
        <taxon>Corynebacterium</taxon>
    </lineage>
</organism>
<dbReference type="EMBL" id="JABAGA010000002">
    <property type="protein sequence ID" value="NMF08875.1"/>
    <property type="molecule type" value="Genomic_DNA"/>
</dbReference>
<keyword evidence="2" id="KW-0808">Transferase</keyword>
<keyword evidence="4" id="KW-1185">Reference proteome</keyword>
<evidence type="ECO:0000313" key="2">
    <source>
        <dbReference type="EMBL" id="NMF08875.1"/>
    </source>
</evidence>
<dbReference type="RefSeq" id="WP_046651417.1">
    <property type="nucleotide sequence ID" value="NZ_DYUU01000052.1"/>
</dbReference>
<dbReference type="GO" id="GO:0008757">
    <property type="term" value="F:S-adenosylmethionine-dependent methyltransferase activity"/>
    <property type="evidence" value="ECO:0007669"/>
    <property type="project" value="InterPro"/>
</dbReference>
<accession>A0A0M2X890</accession>
<comment type="caution">
    <text evidence="2">The sequence shown here is derived from an EMBL/GenBank/DDBJ whole genome shotgun (WGS) entry which is preliminary data.</text>
</comment>
<name>A0A0M2X890_9CORY</name>
<dbReference type="Proteomes" id="UP000589552">
    <property type="component" value="Unassembled WGS sequence"/>
</dbReference>
<dbReference type="GO" id="GO:0009312">
    <property type="term" value="P:oligosaccharide biosynthetic process"/>
    <property type="evidence" value="ECO:0007669"/>
    <property type="project" value="InterPro"/>
</dbReference>
<keyword evidence="2" id="KW-0489">Methyltransferase</keyword>
<dbReference type="InterPro" id="IPR029063">
    <property type="entry name" value="SAM-dependent_MTases_sf"/>
</dbReference>
<reference evidence="1 4" key="2">
    <citation type="journal article" date="2024" name="Fungal Genet. Biol.">
        <title>The porcine skin microbiome exhibits broad fungal antagonism.</title>
        <authorList>
            <person name="De La Cruz K.F."/>
            <person name="Townsend E.C."/>
            <person name="Alex Cheong J.Z."/>
            <person name="Salamzade R."/>
            <person name="Liu A."/>
            <person name="Sandstrom S."/>
            <person name="Davila E."/>
            <person name="Huang L."/>
            <person name="Xu K.H."/>
            <person name="Wu S.Y."/>
            <person name="Meudt J.J."/>
            <person name="Shanmuganayagam D."/>
            <person name="Gibson A.L.F."/>
            <person name="Kalan L.R."/>
        </authorList>
    </citation>
    <scope>NUCLEOTIDE SEQUENCE [LARGE SCALE GENOMIC DNA]</scope>
    <source>
        <strain evidence="1 4">LK2569</strain>
    </source>
</reference>
<reference evidence="1" key="3">
    <citation type="submission" date="2024-01" db="EMBL/GenBank/DDBJ databases">
        <authorList>
            <person name="De La Cruz K.F."/>
            <person name="Townsend E.C."/>
            <person name="Salamzade R."/>
            <person name="Kalan L.R."/>
        </authorList>
    </citation>
    <scope>NUCLEOTIDE SEQUENCE</scope>
    <source>
        <strain evidence="1">LK2569</strain>
    </source>
</reference>
<dbReference type="Pfam" id="PF05401">
    <property type="entry name" value="NodS"/>
    <property type="match status" value="1"/>
</dbReference>
<sequence>MDRDYFEGIYADGPDPWGFETSEYERRKYDLTLAALPRRRYARALEPGCSIGVLTADLARRCDAVEAWEPIDAPRAAAVERTPDHVTVRDAVLGEAEPLPGAPIDLIVLSEVLYYLPADEVAVAVGKLLDLAAPGADVVAVHWRHPIDGMELDGDGVHRRLAAMGRLTPIGSWVEADFRIDVLRLG</sequence>
<evidence type="ECO:0000313" key="4">
    <source>
        <dbReference type="Proteomes" id="UP001558353"/>
    </source>
</evidence>
<dbReference type="InterPro" id="IPR008715">
    <property type="entry name" value="SAM-MeTfrase_NodS-like"/>
</dbReference>